<evidence type="ECO:0000313" key="9">
    <source>
        <dbReference type="Proteomes" id="UP001164746"/>
    </source>
</evidence>
<evidence type="ECO:0000256" key="5">
    <source>
        <dbReference type="ARBA" id="ARBA00022827"/>
    </source>
</evidence>
<keyword evidence="6" id="KW-0560">Oxidoreductase</keyword>
<accession>A0ABY7F1V5</accession>
<dbReference type="SUPFAM" id="SSF54373">
    <property type="entry name" value="FAD-linked reductases, C-terminal domain"/>
    <property type="match status" value="1"/>
</dbReference>
<organism evidence="8 9">
    <name type="scientific">Mya arenaria</name>
    <name type="common">Soft-shell clam</name>
    <dbReference type="NCBI Taxonomy" id="6604"/>
    <lineage>
        <taxon>Eukaryota</taxon>
        <taxon>Metazoa</taxon>
        <taxon>Spiralia</taxon>
        <taxon>Lophotrochozoa</taxon>
        <taxon>Mollusca</taxon>
        <taxon>Bivalvia</taxon>
        <taxon>Autobranchia</taxon>
        <taxon>Heteroconchia</taxon>
        <taxon>Euheterodonta</taxon>
        <taxon>Imparidentia</taxon>
        <taxon>Neoheterodontei</taxon>
        <taxon>Myida</taxon>
        <taxon>Myoidea</taxon>
        <taxon>Myidae</taxon>
        <taxon>Mya</taxon>
    </lineage>
</organism>
<reference evidence="8" key="1">
    <citation type="submission" date="2022-11" db="EMBL/GenBank/DDBJ databases">
        <title>Centuries of genome instability and evolution in soft-shell clam transmissible cancer (bioRxiv).</title>
        <authorList>
            <person name="Hart S.F.M."/>
            <person name="Yonemitsu M.A."/>
            <person name="Giersch R.M."/>
            <person name="Beal B.F."/>
            <person name="Arriagada G."/>
            <person name="Davis B.W."/>
            <person name="Ostrander E.A."/>
            <person name="Goff S.P."/>
            <person name="Metzger M.J."/>
        </authorList>
    </citation>
    <scope>NUCLEOTIDE SEQUENCE</scope>
    <source>
        <strain evidence="8">MELC-2E11</strain>
        <tissue evidence="8">Siphon/mantle</tissue>
    </source>
</reference>
<feature type="domain" description="FAD dependent oxidoreductase" evidence="7">
    <location>
        <begin position="8"/>
        <end position="329"/>
    </location>
</feature>
<keyword evidence="9" id="KW-1185">Reference proteome</keyword>
<sequence length="342" mass="37784">MMSTSGSVAVLGAGVIGLSTAAAVLDLLPDVKVTVMADKFGADTTSYGSGGLFVPSLFSAGEDNKHRYRQWMRESGSYFRELLTGPEAGVAGAMALSGFLLARTEEDIEVEPPYRDDVISFREMTKQELHRLGLSEYKHGYAITTYIINQSKYLQWMQKNLEKRGVTFIQKRFTDLSELCGQFGAVVNCTSLGSRELCGDRKLYALRGHMVRVRAPWIKHWVYVDHDTYIIPGEDLVALGGSKVEGDETLIPDPARGREIRDRCERLCPAIKCAEADHEWVGLRPCRKGGIRLEIQTLSTGGRSMKVIHNYGHGTGGVAYSWGTALEAARYVRDVITPGARL</sequence>
<dbReference type="Pfam" id="PF01266">
    <property type="entry name" value="DAO"/>
    <property type="match status" value="1"/>
</dbReference>
<gene>
    <name evidence="8" type="ORF">MAR_030749</name>
</gene>
<dbReference type="Gene3D" id="3.30.9.10">
    <property type="entry name" value="D-Amino Acid Oxidase, subunit A, domain 2"/>
    <property type="match status" value="1"/>
</dbReference>
<dbReference type="InterPro" id="IPR023209">
    <property type="entry name" value="DAO"/>
</dbReference>
<comment type="subcellular location">
    <subcellularLocation>
        <location evidence="2">Peroxisome matrix</location>
    </subcellularLocation>
</comment>
<name>A0ABY7F1V5_MYAAR</name>
<evidence type="ECO:0000256" key="4">
    <source>
        <dbReference type="ARBA" id="ARBA00022630"/>
    </source>
</evidence>
<proteinExistence type="inferred from homology"/>
<dbReference type="EMBL" id="CP111021">
    <property type="protein sequence ID" value="WAR16155.1"/>
    <property type="molecule type" value="Genomic_DNA"/>
</dbReference>
<evidence type="ECO:0000256" key="3">
    <source>
        <dbReference type="ARBA" id="ARBA00006730"/>
    </source>
</evidence>
<dbReference type="PANTHER" id="PTHR11530:SF11">
    <property type="entry name" value="D-ASPARTATE OXIDASE"/>
    <property type="match status" value="1"/>
</dbReference>
<protein>
    <submittedName>
        <fullName evidence="8">OXDD-like protein</fullName>
    </submittedName>
</protein>
<evidence type="ECO:0000256" key="6">
    <source>
        <dbReference type="ARBA" id="ARBA00023002"/>
    </source>
</evidence>
<dbReference type="PANTHER" id="PTHR11530">
    <property type="entry name" value="D-AMINO ACID OXIDASE"/>
    <property type="match status" value="1"/>
</dbReference>
<dbReference type="Gene3D" id="3.40.50.720">
    <property type="entry name" value="NAD(P)-binding Rossmann-like Domain"/>
    <property type="match status" value="1"/>
</dbReference>
<dbReference type="SUPFAM" id="SSF51971">
    <property type="entry name" value="Nucleotide-binding domain"/>
    <property type="match status" value="1"/>
</dbReference>
<dbReference type="Proteomes" id="UP001164746">
    <property type="component" value="Chromosome 10"/>
</dbReference>
<comment type="similarity">
    <text evidence="3">Belongs to the DAMOX/DASOX family.</text>
</comment>
<keyword evidence="5" id="KW-0274">FAD</keyword>
<dbReference type="InterPro" id="IPR006076">
    <property type="entry name" value="FAD-dep_OxRdtase"/>
</dbReference>
<evidence type="ECO:0000259" key="7">
    <source>
        <dbReference type="Pfam" id="PF01266"/>
    </source>
</evidence>
<comment type="cofactor">
    <cofactor evidence="1">
        <name>FAD</name>
        <dbReference type="ChEBI" id="CHEBI:57692"/>
    </cofactor>
</comment>
<evidence type="ECO:0000256" key="1">
    <source>
        <dbReference type="ARBA" id="ARBA00001974"/>
    </source>
</evidence>
<evidence type="ECO:0000313" key="8">
    <source>
        <dbReference type="EMBL" id="WAR16155.1"/>
    </source>
</evidence>
<evidence type="ECO:0000256" key="2">
    <source>
        <dbReference type="ARBA" id="ARBA00004253"/>
    </source>
</evidence>
<dbReference type="PIRSF" id="PIRSF000189">
    <property type="entry name" value="D-aa_oxidase"/>
    <property type="match status" value="1"/>
</dbReference>
<keyword evidence="4" id="KW-0285">Flavoprotein</keyword>